<feature type="domain" description="IrrE N-terminal-like" evidence="1">
    <location>
        <begin position="149"/>
        <end position="253"/>
    </location>
</feature>
<accession>A0AAD1BIT9</accession>
<evidence type="ECO:0000313" key="3">
    <source>
        <dbReference type="Proteomes" id="UP000067008"/>
    </source>
</evidence>
<reference evidence="2 3" key="1">
    <citation type="submission" date="2015-07" db="EMBL/GenBank/DDBJ databases">
        <title>Complete genome sequence of Prevotella intermedia strain 17-2.</title>
        <authorList>
            <person name="Nambu T."/>
        </authorList>
    </citation>
    <scope>NUCLEOTIDE SEQUENCE [LARGE SCALE GENOMIC DNA]</scope>
    <source>
        <strain evidence="2 3">17-2</strain>
    </source>
</reference>
<dbReference type="Proteomes" id="UP000067008">
    <property type="component" value="Chromosome 2"/>
</dbReference>
<protein>
    <submittedName>
        <fullName evidence="2">HigA protein</fullName>
    </submittedName>
</protein>
<sequence>MEGSKEPTIKQLENFAKSVNVPFGFLFLENVPIERMPFPVFRGEAGRNEHFDLNIYDTVNAVQQRQDWLEDYLVDNEIETCQFINSVTLQTPISETVNKLRIALHLEATWVFAFATPKDAVNKVTELLENTGVFIAYNGVVGNNTHRPLKVSECRGFALVNKIAPYIFVNSGDAPAAQLFTLIHETVHLMLGISAGHADTNYTLSHDVEENYCDRVAAEFLVPEQELRGIWNNNIKQIARKFCVSELVVARRAHDLDLLSNRDYQRFWQEYTRRPIKQKKQGSGGNYYRTSVKRVGRLFAIHIKNAVGNRQLSYTEAYRLTGLYGKTYTKFMKDYI</sequence>
<evidence type="ECO:0000259" key="1">
    <source>
        <dbReference type="Pfam" id="PF06114"/>
    </source>
</evidence>
<evidence type="ECO:0000313" key="2">
    <source>
        <dbReference type="EMBL" id="BAR96040.1"/>
    </source>
</evidence>
<dbReference type="PANTHER" id="PTHR43236:SF2">
    <property type="entry name" value="BLL0069 PROTEIN"/>
    <property type="match status" value="1"/>
</dbReference>
<dbReference type="EMBL" id="AP014925">
    <property type="protein sequence ID" value="BAR96040.1"/>
    <property type="molecule type" value="Genomic_DNA"/>
</dbReference>
<dbReference type="Gene3D" id="1.10.10.2910">
    <property type="match status" value="1"/>
</dbReference>
<name>A0AAD1BIT9_PREIN</name>
<dbReference type="AlphaFoldDB" id="A0AAD1BIT9"/>
<organism evidence="2 3">
    <name type="scientific">Prevotella intermedia</name>
    <dbReference type="NCBI Taxonomy" id="28131"/>
    <lineage>
        <taxon>Bacteria</taxon>
        <taxon>Pseudomonadati</taxon>
        <taxon>Bacteroidota</taxon>
        <taxon>Bacteroidia</taxon>
        <taxon>Bacteroidales</taxon>
        <taxon>Prevotellaceae</taxon>
        <taxon>Prevotella</taxon>
    </lineage>
</organism>
<dbReference type="InterPro" id="IPR010359">
    <property type="entry name" value="IrrE_HExxH"/>
</dbReference>
<gene>
    <name evidence="2" type="ORF">PI172_1312</name>
</gene>
<proteinExistence type="predicted"/>
<dbReference type="Pfam" id="PF06114">
    <property type="entry name" value="Peptidase_M78"/>
    <property type="match status" value="1"/>
</dbReference>
<dbReference type="InterPro" id="IPR052345">
    <property type="entry name" value="Rad_response_metalloprotease"/>
</dbReference>
<dbReference type="OMA" id="WCNQVAA"/>
<dbReference type="PANTHER" id="PTHR43236">
    <property type="entry name" value="ANTITOXIN HIGA1"/>
    <property type="match status" value="1"/>
</dbReference>